<feature type="domain" description="Integrase catalytic" evidence="2">
    <location>
        <begin position="203"/>
        <end position="408"/>
    </location>
</feature>
<feature type="compositionally biased region" description="Basic and acidic residues" evidence="1">
    <location>
        <begin position="582"/>
        <end position="591"/>
    </location>
</feature>
<dbReference type="InterPro" id="IPR001584">
    <property type="entry name" value="Integrase_cat-core"/>
</dbReference>
<evidence type="ECO:0000259" key="2">
    <source>
        <dbReference type="PROSITE" id="PS50994"/>
    </source>
</evidence>
<keyword evidence="4" id="KW-1185">Reference proteome</keyword>
<dbReference type="GO" id="GO:0015074">
    <property type="term" value="P:DNA integration"/>
    <property type="evidence" value="ECO:0007669"/>
    <property type="project" value="InterPro"/>
</dbReference>
<dbReference type="SUPFAM" id="SSF53098">
    <property type="entry name" value="Ribonuclease H-like"/>
    <property type="match status" value="1"/>
</dbReference>
<dbReference type="STRING" id="1122206.SAMN02745753_02286"/>
<dbReference type="Proteomes" id="UP000184517">
    <property type="component" value="Unassembled WGS sequence"/>
</dbReference>
<evidence type="ECO:0000313" key="4">
    <source>
        <dbReference type="Proteomes" id="UP000184517"/>
    </source>
</evidence>
<dbReference type="GO" id="GO:0003676">
    <property type="term" value="F:nucleic acid binding"/>
    <property type="evidence" value="ECO:0007669"/>
    <property type="project" value="InterPro"/>
</dbReference>
<dbReference type="Gene3D" id="3.30.420.10">
    <property type="entry name" value="Ribonuclease H-like superfamily/Ribonuclease H"/>
    <property type="match status" value="1"/>
</dbReference>
<dbReference type="AlphaFoldDB" id="A0A1M5CY99"/>
<gene>
    <name evidence="3" type="ORF">SAMN02745753_02286</name>
</gene>
<accession>A0A1M5CY99</accession>
<evidence type="ECO:0000313" key="3">
    <source>
        <dbReference type="EMBL" id="SHF59502.1"/>
    </source>
</evidence>
<dbReference type="InterPro" id="IPR012337">
    <property type="entry name" value="RNaseH-like_sf"/>
</dbReference>
<name>A0A1M5CY99_9GAMM</name>
<feature type="region of interest" description="Disordered" evidence="1">
    <location>
        <begin position="566"/>
        <end position="594"/>
    </location>
</feature>
<dbReference type="Pfam" id="PF09299">
    <property type="entry name" value="Mu-transpos_C"/>
    <property type="match status" value="1"/>
</dbReference>
<dbReference type="InterPro" id="IPR015378">
    <property type="entry name" value="Transposase-like_Mu_C"/>
</dbReference>
<proteinExistence type="predicted"/>
<dbReference type="PROSITE" id="PS50994">
    <property type="entry name" value="INTEGRASE"/>
    <property type="match status" value="1"/>
</dbReference>
<dbReference type="InterPro" id="IPR036397">
    <property type="entry name" value="RNaseH_sf"/>
</dbReference>
<organism evidence="3 4">
    <name type="scientific">Marinomonas polaris DSM 16579</name>
    <dbReference type="NCBI Taxonomy" id="1122206"/>
    <lineage>
        <taxon>Bacteria</taxon>
        <taxon>Pseudomonadati</taxon>
        <taxon>Pseudomonadota</taxon>
        <taxon>Gammaproteobacteria</taxon>
        <taxon>Oceanospirillales</taxon>
        <taxon>Oceanospirillaceae</taxon>
        <taxon>Marinomonas</taxon>
    </lineage>
</organism>
<dbReference type="RefSeq" id="WP_072839823.1">
    <property type="nucleotide sequence ID" value="NZ_FQVF01000009.1"/>
</dbReference>
<protein>
    <submittedName>
        <fullName evidence="3">Putative transposase</fullName>
    </submittedName>
</protein>
<evidence type="ECO:0000256" key="1">
    <source>
        <dbReference type="SAM" id="MobiDB-lite"/>
    </source>
</evidence>
<reference evidence="4" key="1">
    <citation type="submission" date="2016-11" db="EMBL/GenBank/DDBJ databases">
        <authorList>
            <person name="Varghese N."/>
            <person name="Submissions S."/>
        </authorList>
    </citation>
    <scope>NUCLEOTIDE SEQUENCE [LARGE SCALE GENOMIC DNA]</scope>
    <source>
        <strain evidence="4">DSM 16579</strain>
    </source>
</reference>
<sequence length="609" mass="69789">MFDDEFEDQIISEDTSDQHLQTNDPIFFSSDLGSYSEDISQEATAKYELVIFLRSRLTGGWTQKNIDPLFDEYFSQNRLITMPSWRTAVRWHKKLLEQCDALVALIDRHDCKGNRNKKLHLDHDNIIEVPNDLFLKAKRPSIAGAYRYYKDKCLLRDQSKGGGIRPMSQRAFYDRIYKQNSYEMTAKRRGKYKADMKFGYKGGIIKPERVMQRVEIDHTPLDIILLDDGTGKPIGKPFLTLLKDVYSGCLVGYHLTFKAPSYASVAKAICHTLLPKSQSQELWGIEWPCNGKIEVLVVDNGAEFWSKSLEQMCLELGINIQYNPVRQPWLKPFIERNFRSINDLLLDEQDGKTFRSLDVRDEYDSVKEATIKFSNFVHGFEKWMAEVYNCSSDSRGLRVPSLLWQEGFDKLPPAKLNEQDAIDLPKIAGLKKTRTLQPSGITHELLRYDSEALSDYRKSCWSPDQRKKVIIKVDIDDVSKIYVYLSELNTYLTVPCVDKVYTYNLSLDQHLINKSLTRAKNLLHGKSDKDLAASREEIREVLAGHDANVKTSTKVTTNKKAAQYKGYSSETVRNAGNADKGLSTHEGKTSDSSENISDLEALWQSFNKD</sequence>
<dbReference type="OrthoDB" id="501284at2"/>
<dbReference type="EMBL" id="FQVF01000009">
    <property type="protein sequence ID" value="SHF59502.1"/>
    <property type="molecule type" value="Genomic_DNA"/>
</dbReference>